<accession>A0AAE0RTF0</accession>
<organism evidence="2 3">
    <name type="scientific">Potamilus streckersoni</name>
    <dbReference type="NCBI Taxonomy" id="2493646"/>
    <lineage>
        <taxon>Eukaryota</taxon>
        <taxon>Metazoa</taxon>
        <taxon>Spiralia</taxon>
        <taxon>Lophotrochozoa</taxon>
        <taxon>Mollusca</taxon>
        <taxon>Bivalvia</taxon>
        <taxon>Autobranchia</taxon>
        <taxon>Heteroconchia</taxon>
        <taxon>Palaeoheterodonta</taxon>
        <taxon>Unionida</taxon>
        <taxon>Unionoidea</taxon>
        <taxon>Unionidae</taxon>
        <taxon>Ambleminae</taxon>
        <taxon>Lampsilini</taxon>
        <taxon>Potamilus</taxon>
    </lineage>
</organism>
<gene>
    <name evidence="2" type="ORF">CHS0354_034807</name>
</gene>
<reference evidence="2" key="3">
    <citation type="submission" date="2023-05" db="EMBL/GenBank/DDBJ databases">
        <authorList>
            <person name="Smith C.H."/>
        </authorList>
    </citation>
    <scope>NUCLEOTIDE SEQUENCE</scope>
    <source>
        <strain evidence="2">CHS0354</strain>
        <tissue evidence="2">Mantle</tissue>
    </source>
</reference>
<keyword evidence="3" id="KW-1185">Reference proteome</keyword>
<evidence type="ECO:0000313" key="2">
    <source>
        <dbReference type="EMBL" id="KAK3579010.1"/>
    </source>
</evidence>
<name>A0AAE0RTF0_9BIVA</name>
<dbReference type="EMBL" id="JAEAOA010002045">
    <property type="protein sequence ID" value="KAK3579010.1"/>
    <property type="molecule type" value="Genomic_DNA"/>
</dbReference>
<reference evidence="2" key="2">
    <citation type="journal article" date="2021" name="Genome Biol. Evol.">
        <title>Developing a high-quality reference genome for a parasitic bivalve with doubly uniparental inheritance (Bivalvia: Unionida).</title>
        <authorList>
            <person name="Smith C.H."/>
        </authorList>
    </citation>
    <scope>NUCLEOTIDE SEQUENCE</scope>
    <source>
        <strain evidence="2">CHS0354</strain>
        <tissue evidence="2">Mantle</tissue>
    </source>
</reference>
<sequence length="89" mass="10012">MDTARRNKHHLKSGSSIVSFVRSGEKHKQKTGVKGVYNSTAWGNAGRCQRKGQLKFPKDICNINFQYCTVDKASLPKPKRRSGSQPHIE</sequence>
<comment type="caution">
    <text evidence="2">The sequence shown here is derived from an EMBL/GenBank/DDBJ whole genome shotgun (WGS) entry which is preliminary data.</text>
</comment>
<feature type="compositionally biased region" description="Basic residues" evidence="1">
    <location>
        <begin position="1"/>
        <end position="12"/>
    </location>
</feature>
<feature type="region of interest" description="Disordered" evidence="1">
    <location>
        <begin position="1"/>
        <end position="33"/>
    </location>
</feature>
<evidence type="ECO:0000313" key="3">
    <source>
        <dbReference type="Proteomes" id="UP001195483"/>
    </source>
</evidence>
<dbReference type="Proteomes" id="UP001195483">
    <property type="component" value="Unassembled WGS sequence"/>
</dbReference>
<proteinExistence type="predicted"/>
<protein>
    <submittedName>
        <fullName evidence="2">Uncharacterized protein</fullName>
    </submittedName>
</protein>
<reference evidence="2" key="1">
    <citation type="journal article" date="2021" name="Genome Biol. Evol.">
        <title>A High-Quality Reference Genome for a Parasitic Bivalve with Doubly Uniparental Inheritance (Bivalvia: Unionida).</title>
        <authorList>
            <person name="Smith C.H."/>
        </authorList>
    </citation>
    <scope>NUCLEOTIDE SEQUENCE</scope>
    <source>
        <strain evidence="2">CHS0354</strain>
    </source>
</reference>
<evidence type="ECO:0000256" key="1">
    <source>
        <dbReference type="SAM" id="MobiDB-lite"/>
    </source>
</evidence>
<dbReference type="AlphaFoldDB" id="A0AAE0RTF0"/>